<dbReference type="PROSITE" id="PS01180">
    <property type="entry name" value="CUB"/>
    <property type="match status" value="2"/>
</dbReference>
<evidence type="ECO:0000256" key="10">
    <source>
        <dbReference type="ARBA" id="ARBA00023157"/>
    </source>
</evidence>
<dbReference type="InterPro" id="IPR035914">
    <property type="entry name" value="Sperma_CUB_dom_sf"/>
</dbReference>
<keyword evidence="6" id="KW-0677">Repeat</keyword>
<evidence type="ECO:0000256" key="17">
    <source>
        <dbReference type="SAM" id="SignalP"/>
    </source>
</evidence>
<feature type="domain" description="Laminin EGF-like" evidence="20">
    <location>
        <begin position="1299"/>
        <end position="1353"/>
    </location>
</feature>
<evidence type="ECO:0000256" key="11">
    <source>
        <dbReference type="ARBA" id="ARBA00023180"/>
    </source>
</evidence>
<comment type="caution">
    <text evidence="21">The sequence shown here is derived from an EMBL/GenBank/DDBJ whole genome shotgun (WGS) entry which is preliminary data.</text>
</comment>
<feature type="domain" description="EGF-like" evidence="19">
    <location>
        <begin position="1476"/>
        <end position="1509"/>
    </location>
</feature>
<evidence type="ECO:0000256" key="12">
    <source>
        <dbReference type="ARBA" id="ARBA00023292"/>
    </source>
</evidence>
<dbReference type="SMART" id="SM00180">
    <property type="entry name" value="EGF_Lam"/>
    <property type="match status" value="3"/>
</dbReference>
<keyword evidence="9 16" id="KW-0472">Membrane</keyword>
<evidence type="ECO:0000313" key="22">
    <source>
        <dbReference type="Proteomes" id="UP001151699"/>
    </source>
</evidence>
<feature type="domain" description="CUB" evidence="18">
    <location>
        <begin position="37"/>
        <end position="149"/>
    </location>
</feature>
<dbReference type="CDD" id="cd00054">
    <property type="entry name" value="EGF_CA"/>
    <property type="match status" value="1"/>
</dbReference>
<dbReference type="Gene3D" id="2.60.120.290">
    <property type="entry name" value="Spermadhesin, CUB domain"/>
    <property type="match status" value="2"/>
</dbReference>
<reference evidence="21" key="1">
    <citation type="submission" date="2022-07" db="EMBL/GenBank/DDBJ databases">
        <authorList>
            <person name="Trinca V."/>
            <person name="Uliana J.V.C."/>
            <person name="Torres T.T."/>
            <person name="Ward R.J."/>
            <person name="Monesi N."/>
        </authorList>
    </citation>
    <scope>NUCLEOTIDE SEQUENCE</scope>
    <source>
        <strain evidence="21">HSMRA1968</strain>
        <tissue evidence="21">Whole embryos</tissue>
    </source>
</reference>
<feature type="disulfide bond" evidence="14">
    <location>
        <begin position="1321"/>
        <end position="1330"/>
    </location>
</feature>
<feature type="domain" description="Laminin EGF-like" evidence="20">
    <location>
        <begin position="1252"/>
        <end position="1298"/>
    </location>
</feature>
<evidence type="ECO:0000259" key="20">
    <source>
        <dbReference type="PROSITE" id="PS50027"/>
    </source>
</evidence>
<dbReference type="CDD" id="cd00055">
    <property type="entry name" value="EGF_Lam"/>
    <property type="match status" value="4"/>
</dbReference>
<keyword evidence="22" id="KW-1185">Reference proteome</keyword>
<organism evidence="21 22">
    <name type="scientific">Pseudolycoriella hygida</name>
    <dbReference type="NCBI Taxonomy" id="35572"/>
    <lineage>
        <taxon>Eukaryota</taxon>
        <taxon>Metazoa</taxon>
        <taxon>Ecdysozoa</taxon>
        <taxon>Arthropoda</taxon>
        <taxon>Hexapoda</taxon>
        <taxon>Insecta</taxon>
        <taxon>Pterygota</taxon>
        <taxon>Neoptera</taxon>
        <taxon>Endopterygota</taxon>
        <taxon>Diptera</taxon>
        <taxon>Nematocera</taxon>
        <taxon>Sciaroidea</taxon>
        <taxon>Sciaridae</taxon>
        <taxon>Pseudolycoriella</taxon>
    </lineage>
</organism>
<dbReference type="CDD" id="cd00041">
    <property type="entry name" value="CUB"/>
    <property type="match status" value="1"/>
</dbReference>
<dbReference type="Gene3D" id="2.10.25.10">
    <property type="entry name" value="Laminin"/>
    <property type="match status" value="8"/>
</dbReference>
<feature type="disulfide bond" evidence="14">
    <location>
        <begin position="1282"/>
        <end position="1296"/>
    </location>
</feature>
<dbReference type="Pfam" id="PF00053">
    <property type="entry name" value="EGF_laminin"/>
    <property type="match status" value="1"/>
</dbReference>
<evidence type="ECO:0000259" key="18">
    <source>
        <dbReference type="PROSITE" id="PS01180"/>
    </source>
</evidence>
<dbReference type="InterPro" id="IPR000742">
    <property type="entry name" value="EGF"/>
</dbReference>
<evidence type="ECO:0000256" key="8">
    <source>
        <dbReference type="ARBA" id="ARBA00022989"/>
    </source>
</evidence>
<dbReference type="GO" id="GO:0005794">
    <property type="term" value="C:Golgi apparatus"/>
    <property type="evidence" value="ECO:0007669"/>
    <property type="project" value="TreeGrafter"/>
</dbReference>
<evidence type="ECO:0000256" key="13">
    <source>
        <dbReference type="PROSITE-ProRule" id="PRU00076"/>
    </source>
</evidence>
<dbReference type="SUPFAM" id="SSF57196">
    <property type="entry name" value="EGF/Laminin"/>
    <property type="match status" value="4"/>
</dbReference>
<feature type="chain" id="PRO_5040371324" evidence="17">
    <location>
        <begin position="28"/>
        <end position="2850"/>
    </location>
</feature>
<dbReference type="SMART" id="SM00179">
    <property type="entry name" value="EGF_CA"/>
    <property type="match status" value="3"/>
</dbReference>
<protein>
    <submittedName>
        <fullName evidence="21">Multiple epidermal growth factor-like domains protein 8</fullName>
    </submittedName>
</protein>
<dbReference type="Proteomes" id="UP001151699">
    <property type="component" value="Chromosome A"/>
</dbReference>
<evidence type="ECO:0000313" key="21">
    <source>
        <dbReference type="EMBL" id="KAJ6649712.1"/>
    </source>
</evidence>
<dbReference type="SMART" id="SM00181">
    <property type="entry name" value="EGF"/>
    <property type="match status" value="8"/>
</dbReference>
<dbReference type="SUPFAM" id="SSF117281">
    <property type="entry name" value="Kelch motif"/>
    <property type="match status" value="3"/>
</dbReference>
<evidence type="ECO:0000256" key="6">
    <source>
        <dbReference type="ARBA" id="ARBA00022737"/>
    </source>
</evidence>
<dbReference type="FunFam" id="2.60.120.290:FF:000023">
    <property type="entry name" value="Multiple epidermal growth factor-like domains 8"/>
    <property type="match status" value="1"/>
</dbReference>
<dbReference type="SUPFAM" id="SSF49854">
    <property type="entry name" value="Spermadhesin, CUB domain"/>
    <property type="match status" value="2"/>
</dbReference>
<dbReference type="InterPro" id="IPR015915">
    <property type="entry name" value="Kelch-typ_b-propeller"/>
</dbReference>
<keyword evidence="12 14" id="KW-0424">Laminin EGF-like domain</keyword>
<sequence>MWCIINGSVVVVLFWTTLVGNIELVHSNLIPPPAQPCDRTRRVFTEAFGEISDGPTGFNYTQDSHCEWLIMAKNDSQFITLTFHSMGTECSYDYIFVYDGNSFKSPLLGSFSGRTDPQKVIATSGSMLILLYSDTNYVLDGFKAEFYVSNCPNNCSNRGKCINHQCVCQGDWIGKDCSLHACPESCGVSQNHGVCSKEHCRCINGYSGKACTLHNQHPATNEWHWMSTFQGGLWPRAAHTAVYVNETDSLYVFGGYDLNNVLGSLQIYRFNKSTWEDEWGINLRSRHFPKEIDNELIKAVLHEGEDEARLWGLKNDASFFRNILLTISNQNFNPPKQRSLGRNETHDLTNFLEEYTDKPRPKDRYGHASSLVDGGFVIFGGKLGDGSLSNELWFFNVTNNGGQWEERATNSTIYPPPLTRHTLTKVMSGDETYLYVFGGSVLNGEFSSRLFKIQVKADPSSEQWEEVLPRGGKALDVRVVAHSTIYHKSSNSLIVYGGVVAGVARFSKLSDRMFAFHIDERHWTELQYPRTPLRDAYIPRERAFHTATVVGNYMIIFGGYTHKHNKEEICYDNQMYLYHLGCHTWINQDVLGTGNRSTYPKQQGVFAHAATVRNGNSLFIVGGYHGNVNADMLAYTLPAMFLVGDESTFDPEAVCPKHTSVSECLSDPECGWCSADNVCYGRTIGANCTTNLQTTRCPGICPALGDCHSCLIHGSGNDRQTSHSISNKFGLNQCTWCVQNARCHHKDDNYGVCGEETPSQVPGWWGSKGTEVVSSSQCTELDRRPGLTFLKYLAPVNWTMPDDVRLVNATMVDFMIPSSTTHTEQGLNGEIVARLLGFIRPPKIWSSAAEILHVCASYSHAVLKLGQNSDELKVAANISFDQNQCVLASWPNLDTRLVVDFQAKRTSENGGGSHYQHSKMGLQHNGTHENARAFTFEYLEPFSSGNCGEYSNCHQCLSDSSCGWCELNDQCISRSENEQESCSMNGDWRYLTIQPSKCANCSNYISCDQCVEAGTCEWWAEDARCARIGRSPTAVREPDQCPVPCYSRPNCSACLEERGRCVWCESTLQCFSFSVYTSEYQFGICREWLDQTMPFSYTHEHIDQHQAPIQQCKTCSTHSNCSTCLQSLGCGWCFDRDNPIEGVCMQGNFNHSTHDCGAALNSRDDEAEWAYAQCPDVDECGLKLHDCHKEAKCTNTHGSYSCHCRRGFVGDGRTSCVRTCFEQCANGHCSGSPDYVCKCDLGWTGADCSLNCGCNNHSTCESEVGKCDECQNWTEGEFCEQCRPGSYGNATSPEGCKPCECNGHGNQALGICDVRTGECFCQDNTEGLKCEMCNKNFYGEPKDGGQCYFQCEARGMLKDLGKQGIGSYQSLKNFNAEETSECLWIVSPHTPGGVVLNDSLIQLEIEGLDLNVPCGENAVYVYDGLPDLIGNTQQRQLLAVFCSEDTKPFTVEARSGHMTVHYKKGRYEQGFNAMYNVRSCSFGTCLPPHICNDKNQCVCPDGYTGPNCEVQQCSNNCSSDRGQGHCDKAYGRCICSPGYGNVDCSQRIRPQNLIITELFNSQLLSESVEHLRKTLPRFGHSLVSDKRGSLWMFGGYSLSHGPLNDIRQFDTKDNSWMQVTVDSTTEAKMPEGRYFHAADILHSKQIIYIYGGLTGKGKGYRNKVLGDFWMFSLVNQRWDEVLVDNQPPALAGHTMTLIKDSYHEGLMLIGGFSPENGLNPNFYEFNITTGTWEVLSTTGHGPTGIFGHSSIYHIQSQFVYVVGGYEYAVNDKHTSISKRLYAFDYSKKLWSELPIFEELNRPEEFLPRKRFLHSAVATDNYMVVFGGRTQPVNSSDVLVAYVYKCNQWVRLTEDVEIIGQLPSPTYAQAMTFDQETDSIYIVGGWDGSSQSRVTRINLPKDLCELWSSGKFLCRHFMGCSYCTVKPSYDSASHCYSYNRTDVCSSHNGTLVYNQGVACDDAWMLKRNCSAFDSCTSCLATWPMHPESKPVCQWCVECETGRCISVDDECKSWGKYCPTEHLTTVSVVNNCHSKICFANDCQDCLKRNAGCEWSEINDKEWSCARESDLPSTALTISKCEQRCNEYQNCSSCLNATSVDGGFIDCRWSTQLSECIFPSYQPIYCAGGVCGLVLTPDDIDRCPEPCNSFTQCSTCLHGPCGWCSRNGNEGDGICTEGSLYAPAASTCDIIYSSFNNISDSEVDDLGGFMWNYVRCPPENECINDHHSCDVKSERCVDRPIGYECECGDGYKSDGDNCIPVCEQGCVRGKCVEPNVCQCNFGYVGANCSIQCECNGHSDCRGPDKLDECIQCHNNTIGAKCEKCKSLFVGDPRNNGECKRCFDYCNGHSEVCVGRDNVSLLRNLSKEEIETYFEEGPTEDAVCLRCANQTSDDRCEGCIFGHFRGTEDFKVACRPCQCHGHGDTCDPITGEKCNCGNNTESDATCSASSSKNSAQQCWMVQCSKCRDSYAGNPIDGHQCYKQITVESKMCFDAKTIDECKKPMPLRPGQTVFFVIQPRFMNVDIRIIVDVTQGELDLFMSPQDDSFVVLPNQTNGDQDIYLDSRYVWYPENQAELIESIGTSPSHFDYDNVTSDDSRDDAAQWLPHIMGCHPLTTKGFSVKDKYAKDLSTYVTLNTCNTLLRVYSLKNRLVLTVPQTAHNLSATRFFIALRARNGVASYGLVFFRQDQLHIDLFVFFSVFFSCFFLFLAVCVVAWKTKQAADIRRARRRHVVEMLHMAKRPFASITVLLGPGANSPTQIRKRGRSKAPAMPEIRPIAIETTADGAAAVGTVFIRLPGSSKSPVSLAIGSSLTVMSRQVPNSSRIFLRRRGSSHQPIPQVPPSQQHQPNAMPMN</sequence>
<dbReference type="PANTHER" id="PTHR46376:SF2">
    <property type="entry name" value="DISTRACTED, ISOFORM B"/>
    <property type="match status" value="1"/>
</dbReference>
<gene>
    <name evidence="21" type="primary">Megf8</name>
    <name evidence="21" type="ORF">Bhyg_04951</name>
</gene>
<keyword evidence="2" id="KW-0880">Kelch repeat</keyword>
<feature type="region of interest" description="Disordered" evidence="15">
    <location>
        <begin position="2826"/>
        <end position="2850"/>
    </location>
</feature>
<evidence type="ECO:0000259" key="19">
    <source>
        <dbReference type="PROSITE" id="PS50026"/>
    </source>
</evidence>
<dbReference type="GO" id="GO:0048513">
    <property type="term" value="P:animal organ development"/>
    <property type="evidence" value="ECO:0007669"/>
    <property type="project" value="UniProtKB-ARBA"/>
</dbReference>
<dbReference type="Gene3D" id="2.120.10.80">
    <property type="entry name" value="Kelch-type beta propeller"/>
    <property type="match status" value="4"/>
</dbReference>
<dbReference type="Pfam" id="PF24981">
    <property type="entry name" value="Beta-prop_ATRN-LZTR1"/>
    <property type="match status" value="2"/>
</dbReference>
<feature type="signal peptide" evidence="17">
    <location>
        <begin position="1"/>
        <end position="27"/>
    </location>
</feature>
<comment type="subcellular location">
    <subcellularLocation>
        <location evidence="1">Membrane</location>
        <topology evidence="1">Single-pass type I membrane protein</topology>
    </subcellularLocation>
</comment>
<dbReference type="FunFam" id="2.10.25.10:FF:000202">
    <property type="entry name" value="Multiple epidermal growth factor-like domains 8"/>
    <property type="match status" value="1"/>
</dbReference>
<dbReference type="InterPro" id="IPR016201">
    <property type="entry name" value="PSI"/>
</dbReference>
<dbReference type="InterPro" id="IPR018097">
    <property type="entry name" value="EGF_Ca-bd_CS"/>
</dbReference>
<dbReference type="PROSITE" id="PS01187">
    <property type="entry name" value="EGF_CA"/>
    <property type="match status" value="1"/>
</dbReference>
<dbReference type="InterPro" id="IPR001881">
    <property type="entry name" value="EGF-like_Ca-bd_dom"/>
</dbReference>
<dbReference type="EMBL" id="WJQU01000001">
    <property type="protein sequence ID" value="KAJ6649712.1"/>
    <property type="molecule type" value="Genomic_DNA"/>
</dbReference>
<dbReference type="InterPro" id="IPR056737">
    <property type="entry name" value="Beta-prop_ATRN-MKLN-like"/>
</dbReference>
<dbReference type="PANTHER" id="PTHR46376">
    <property type="entry name" value="LEUCINE-ZIPPER-LIKE TRANSCRIPTIONAL REGULATOR 1"/>
    <property type="match status" value="1"/>
</dbReference>
<evidence type="ECO:0000256" key="7">
    <source>
        <dbReference type="ARBA" id="ARBA00022837"/>
    </source>
</evidence>
<dbReference type="GO" id="GO:0016020">
    <property type="term" value="C:membrane"/>
    <property type="evidence" value="ECO:0007669"/>
    <property type="project" value="UniProtKB-SubCell"/>
</dbReference>
<feature type="domain" description="CUB" evidence="18">
    <location>
        <begin position="1353"/>
        <end position="1478"/>
    </location>
</feature>
<accession>A0A9Q0NG67</accession>
<dbReference type="PRINTS" id="PR00011">
    <property type="entry name" value="EGFLAMININ"/>
</dbReference>
<keyword evidence="8 16" id="KW-1133">Transmembrane helix</keyword>
<evidence type="ECO:0000256" key="3">
    <source>
        <dbReference type="ARBA" id="ARBA00022536"/>
    </source>
</evidence>
<dbReference type="InterPro" id="IPR002049">
    <property type="entry name" value="LE_dom"/>
</dbReference>
<dbReference type="OrthoDB" id="263283at2759"/>
<feature type="transmembrane region" description="Helical" evidence="16">
    <location>
        <begin position="2690"/>
        <end position="2712"/>
    </location>
</feature>
<evidence type="ECO:0000256" key="9">
    <source>
        <dbReference type="ARBA" id="ARBA00023136"/>
    </source>
</evidence>
<evidence type="ECO:0000256" key="14">
    <source>
        <dbReference type="PROSITE-ProRule" id="PRU00460"/>
    </source>
</evidence>
<dbReference type="SMART" id="SM00042">
    <property type="entry name" value="CUB"/>
    <property type="match status" value="1"/>
</dbReference>
<proteinExistence type="predicted"/>
<feature type="disulfide bond" evidence="14">
    <location>
        <begin position="1270"/>
        <end position="1279"/>
    </location>
</feature>
<keyword evidence="11" id="KW-0325">Glycoprotein</keyword>
<dbReference type="PROSITE" id="PS00022">
    <property type="entry name" value="EGF_1"/>
    <property type="match status" value="4"/>
</dbReference>
<dbReference type="SMART" id="SM00423">
    <property type="entry name" value="PSI"/>
    <property type="match status" value="9"/>
</dbReference>
<evidence type="ECO:0000256" key="15">
    <source>
        <dbReference type="SAM" id="MobiDB-lite"/>
    </source>
</evidence>
<keyword evidence="3 13" id="KW-0245">EGF-like domain</keyword>
<evidence type="ECO:0000256" key="4">
    <source>
        <dbReference type="ARBA" id="ARBA00022692"/>
    </source>
</evidence>
<keyword evidence="7" id="KW-0106">Calcium</keyword>
<feature type="domain" description="EGF-like" evidence="19">
    <location>
        <begin position="1176"/>
        <end position="1217"/>
    </location>
</feature>
<dbReference type="InterPro" id="IPR000859">
    <property type="entry name" value="CUB_dom"/>
</dbReference>
<dbReference type="GO" id="GO:0048731">
    <property type="term" value="P:system development"/>
    <property type="evidence" value="ECO:0007669"/>
    <property type="project" value="UniProtKB-ARBA"/>
</dbReference>
<dbReference type="Pfam" id="PF24973">
    <property type="entry name" value="EGF_LMN_ATRN"/>
    <property type="match status" value="2"/>
</dbReference>
<dbReference type="InterPro" id="IPR056863">
    <property type="entry name" value="LMN_ATRN_NET-like_EGF"/>
</dbReference>
<evidence type="ECO:0000256" key="2">
    <source>
        <dbReference type="ARBA" id="ARBA00022441"/>
    </source>
</evidence>
<dbReference type="GO" id="GO:0005509">
    <property type="term" value="F:calcium ion binding"/>
    <property type="evidence" value="ECO:0007669"/>
    <property type="project" value="InterPro"/>
</dbReference>
<dbReference type="InterPro" id="IPR051568">
    <property type="entry name" value="LZTR1/Attractin"/>
</dbReference>
<dbReference type="Pfam" id="PF00431">
    <property type="entry name" value="CUB"/>
    <property type="match status" value="1"/>
</dbReference>
<comment type="caution">
    <text evidence="13">Lacks conserved residue(s) required for the propagation of feature annotation.</text>
</comment>
<dbReference type="FunFam" id="2.10.25.10:FF:000191">
    <property type="entry name" value="Multiple epidermal growth factor-like domains 8"/>
    <property type="match status" value="1"/>
</dbReference>
<evidence type="ECO:0000256" key="1">
    <source>
        <dbReference type="ARBA" id="ARBA00004479"/>
    </source>
</evidence>
<dbReference type="PROSITE" id="PS00010">
    <property type="entry name" value="ASX_HYDROXYL"/>
    <property type="match status" value="1"/>
</dbReference>
<dbReference type="PROSITE" id="PS50027">
    <property type="entry name" value="EGF_LAM_2"/>
    <property type="match status" value="2"/>
</dbReference>
<evidence type="ECO:0000256" key="16">
    <source>
        <dbReference type="SAM" id="Phobius"/>
    </source>
</evidence>
<feature type="disulfide bond" evidence="13">
    <location>
        <begin position="1499"/>
        <end position="1508"/>
    </location>
</feature>
<keyword evidence="4 16" id="KW-0812">Transmembrane</keyword>
<dbReference type="InterPro" id="IPR000152">
    <property type="entry name" value="EGF-type_Asp/Asn_hydroxyl_site"/>
</dbReference>
<dbReference type="PROSITE" id="PS01248">
    <property type="entry name" value="EGF_LAM_1"/>
    <property type="match status" value="2"/>
</dbReference>
<keyword evidence="5 17" id="KW-0732">Signal</keyword>
<dbReference type="PROSITE" id="PS01186">
    <property type="entry name" value="EGF_2"/>
    <property type="match status" value="2"/>
</dbReference>
<evidence type="ECO:0000256" key="5">
    <source>
        <dbReference type="ARBA" id="ARBA00022729"/>
    </source>
</evidence>
<keyword evidence="10 13" id="KW-1015">Disulfide bond</keyword>
<name>A0A9Q0NG67_9DIPT</name>
<dbReference type="PROSITE" id="PS50026">
    <property type="entry name" value="EGF_3"/>
    <property type="match status" value="2"/>
</dbReference>